<accession>A0ABT4DE00</accession>
<keyword evidence="2" id="KW-1185">Reference proteome</keyword>
<reference evidence="1" key="1">
    <citation type="submission" date="2022-12" db="EMBL/GenBank/DDBJ databases">
        <title>Clostridium sp. nov., isolated from industrial wastewater.</title>
        <authorList>
            <person name="Jiayan W."/>
        </authorList>
    </citation>
    <scope>NUCLEOTIDE SEQUENCE</scope>
    <source>
        <strain evidence="1">ZC22-4</strain>
    </source>
</reference>
<dbReference type="Proteomes" id="UP001144612">
    <property type="component" value="Unassembled WGS sequence"/>
</dbReference>
<name>A0ABT4DE00_9CLOT</name>
<organism evidence="1 2">
    <name type="scientific">Clostridium brassicae</name>
    <dbReference type="NCBI Taxonomy" id="2999072"/>
    <lineage>
        <taxon>Bacteria</taxon>
        <taxon>Bacillati</taxon>
        <taxon>Bacillota</taxon>
        <taxon>Clostridia</taxon>
        <taxon>Eubacteriales</taxon>
        <taxon>Clostridiaceae</taxon>
        <taxon>Clostridium</taxon>
    </lineage>
</organism>
<dbReference type="InterPro" id="IPR045507">
    <property type="entry name" value="DUF6483"/>
</dbReference>
<protein>
    <submittedName>
        <fullName evidence="1">DUF6483 family protein</fullName>
    </submittedName>
</protein>
<gene>
    <name evidence="1" type="ORF">OW729_17540</name>
</gene>
<evidence type="ECO:0000313" key="1">
    <source>
        <dbReference type="EMBL" id="MCY6960413.1"/>
    </source>
</evidence>
<dbReference type="EMBL" id="JAPQFJ010000027">
    <property type="protein sequence ID" value="MCY6960413.1"/>
    <property type="molecule type" value="Genomic_DNA"/>
</dbReference>
<evidence type="ECO:0000313" key="2">
    <source>
        <dbReference type="Proteomes" id="UP001144612"/>
    </source>
</evidence>
<comment type="caution">
    <text evidence="1">The sequence shown here is derived from an EMBL/GenBank/DDBJ whole genome shotgun (WGS) entry which is preliminary data.</text>
</comment>
<proteinExistence type="predicted"/>
<dbReference type="RefSeq" id="WP_268062850.1">
    <property type="nucleotide sequence ID" value="NZ_JAPQFJ010000027.1"/>
</dbReference>
<dbReference type="Pfam" id="PF20092">
    <property type="entry name" value="DUF6483"/>
    <property type="match status" value="1"/>
</dbReference>
<sequence length="124" mass="14590">MFEHEYIIRVIKAGIQTAMAIFAGKDAVKSDIDIENYNITLSEDKLLEFMIKKYISEGKINEAENILFETIEFRKTKKNLETALLFYEKLNKWDEAKLLKCNFSKSEIEQGLKDVQKLYKKRLT</sequence>